<evidence type="ECO:0000313" key="1">
    <source>
        <dbReference type="EMBL" id="AYV22112.1"/>
    </source>
</evidence>
<dbReference type="EMBL" id="CP033577">
    <property type="protein sequence ID" value="AYV22112.1"/>
    <property type="molecule type" value="Genomic_DNA"/>
</dbReference>
<proteinExistence type="predicted"/>
<reference evidence="1 2" key="1">
    <citation type="submission" date="2018-11" db="EMBL/GenBank/DDBJ databases">
        <title>Complete Genome Sequence of Vbrio mediterranei 117-T6: a Potential Pathogen Bacteria Isolated from the Conchocelis of Pyropia.</title>
        <authorList>
            <person name="Liu Q."/>
        </authorList>
    </citation>
    <scope>NUCLEOTIDE SEQUENCE [LARGE SCALE GENOMIC DNA]</scope>
    <source>
        <strain evidence="1 2">117-T6</strain>
    </source>
</reference>
<accession>A0A3G4VER8</accession>
<sequence>MITATINKWGVVLLLSSTSFLTSAAGFDIDNPTCETSTSRQVSNGRLDLNLHFCNQLVLDDGKKAPWSKSYIAPYERAAKRWLEVLTAVDGADKHTLDINFYVVPLEDANGMAGPEDEIDISWRLIPTKGSVFIGSHTYEPGFDQVEFNANILHEMGHVFGVGAYSTDYTRHDGQLGKVFLVNDSQAVKRFNRQYQVNYRELPISDDGGHLYDSKWSEDKKRYDKNGVPVPDMSQELMANGTLIGPVTLGLLDDLGYQVDYSKGDRYSN</sequence>
<dbReference type="RefSeq" id="WP_051647398.1">
    <property type="nucleotide sequence ID" value="NZ_CP033577.1"/>
</dbReference>
<gene>
    <name evidence="1" type="ORF">ECB94_12980</name>
</gene>
<dbReference type="AlphaFoldDB" id="A0A3G4VER8"/>
<name>A0A3G4VER8_9VIBR</name>
<dbReference type="SUPFAM" id="SSF55486">
    <property type="entry name" value="Metalloproteases ('zincins'), catalytic domain"/>
    <property type="match status" value="1"/>
</dbReference>
<evidence type="ECO:0000313" key="2">
    <source>
        <dbReference type="Proteomes" id="UP000279760"/>
    </source>
</evidence>
<dbReference type="GeneID" id="64085201"/>
<organism evidence="1 2">
    <name type="scientific">Vibrio mediterranei</name>
    <dbReference type="NCBI Taxonomy" id="689"/>
    <lineage>
        <taxon>Bacteria</taxon>
        <taxon>Pseudomonadati</taxon>
        <taxon>Pseudomonadota</taxon>
        <taxon>Gammaproteobacteria</taxon>
        <taxon>Vibrionales</taxon>
        <taxon>Vibrionaceae</taxon>
        <taxon>Vibrio</taxon>
    </lineage>
</organism>
<protein>
    <submittedName>
        <fullName evidence="1">Uncharacterized protein</fullName>
    </submittedName>
</protein>
<dbReference type="Proteomes" id="UP000279760">
    <property type="component" value="Chromosome 1"/>
</dbReference>